<keyword evidence="2" id="KW-1185">Reference proteome</keyword>
<organism evidence="1 2">
    <name type="scientific">Cyclotella cryptica</name>
    <dbReference type="NCBI Taxonomy" id="29204"/>
    <lineage>
        <taxon>Eukaryota</taxon>
        <taxon>Sar</taxon>
        <taxon>Stramenopiles</taxon>
        <taxon>Ochrophyta</taxon>
        <taxon>Bacillariophyta</taxon>
        <taxon>Coscinodiscophyceae</taxon>
        <taxon>Thalassiosirophycidae</taxon>
        <taxon>Stephanodiscales</taxon>
        <taxon>Stephanodiscaceae</taxon>
        <taxon>Cyclotella</taxon>
    </lineage>
</organism>
<gene>
    <name evidence="1" type="ORF">HJC23_014034</name>
</gene>
<name>A0ABD3QWM2_9STRA</name>
<dbReference type="Proteomes" id="UP001516023">
    <property type="component" value="Unassembled WGS sequence"/>
</dbReference>
<reference evidence="1 2" key="1">
    <citation type="journal article" date="2020" name="G3 (Bethesda)">
        <title>Improved Reference Genome for Cyclotella cryptica CCMP332, a Model for Cell Wall Morphogenesis, Salinity Adaptation, and Lipid Production in Diatoms (Bacillariophyta).</title>
        <authorList>
            <person name="Roberts W.R."/>
            <person name="Downey K.M."/>
            <person name="Ruck E.C."/>
            <person name="Traller J.C."/>
            <person name="Alverson A.J."/>
        </authorList>
    </citation>
    <scope>NUCLEOTIDE SEQUENCE [LARGE SCALE GENOMIC DNA]</scope>
    <source>
        <strain evidence="1 2">CCMP332</strain>
    </source>
</reference>
<comment type="caution">
    <text evidence="1">The sequence shown here is derived from an EMBL/GenBank/DDBJ whole genome shotgun (WGS) entry which is preliminary data.</text>
</comment>
<accession>A0ABD3QWM2</accession>
<evidence type="ECO:0000313" key="1">
    <source>
        <dbReference type="EMBL" id="KAL3803486.1"/>
    </source>
</evidence>
<dbReference type="EMBL" id="JABMIG020000013">
    <property type="protein sequence ID" value="KAL3803486.1"/>
    <property type="molecule type" value="Genomic_DNA"/>
</dbReference>
<feature type="non-terminal residue" evidence="1">
    <location>
        <position position="62"/>
    </location>
</feature>
<dbReference type="AlphaFoldDB" id="A0ABD3QWM2"/>
<evidence type="ECO:0000313" key="2">
    <source>
        <dbReference type="Proteomes" id="UP001516023"/>
    </source>
</evidence>
<sequence length="62" mass="7202">MAILINSIVKYLKIPLDLKYRTSGIVKYLKIPLDLKYRTSGWNFLCVFVFHIGFDGMGCNSW</sequence>
<proteinExistence type="predicted"/>
<protein>
    <recommendedName>
        <fullName evidence="3">LAGLIDADG homing endonuclease</fullName>
    </recommendedName>
</protein>
<evidence type="ECO:0008006" key="3">
    <source>
        <dbReference type="Google" id="ProtNLM"/>
    </source>
</evidence>